<evidence type="ECO:0000256" key="3">
    <source>
        <dbReference type="SAM" id="MobiDB-lite"/>
    </source>
</evidence>
<keyword evidence="5" id="KW-1185">Reference proteome</keyword>
<sequence length="269" mass="30508">MNQLQLKVSCFDRNVLMIVGLGLFSIQGIVNSYICDLELGEDDWRVNDYLHQLDTCFEVRIQKQKEHLSVEQLEAKVVPLCVHDFGLIVVPLVRLYLRVSTDRQFSRERCHKEATLAELALDSKKGTGNISKHSNDKLKDKKRTRNSKKMKDSRGTSTGDLHVSSHNTVSKASSTPPKLDEQPSDSDVETDVVLHQQEEQHKSSSRVTPTGNPVDDEWKPFRLEPIKQNNGARSPPENRLCNAKDGYLERTGTDSLITHNALLVFCETW</sequence>
<evidence type="ECO:0000256" key="1">
    <source>
        <dbReference type="ARBA" id="ARBA00022786"/>
    </source>
</evidence>
<dbReference type="AlphaFoldDB" id="A0A2U1MFD4"/>
<dbReference type="Proteomes" id="UP000245207">
    <property type="component" value="Unassembled WGS sequence"/>
</dbReference>
<feature type="region of interest" description="Disordered" evidence="3">
    <location>
        <begin position="125"/>
        <end position="220"/>
    </location>
</feature>
<evidence type="ECO:0000256" key="2">
    <source>
        <dbReference type="ARBA" id="ARBA00022801"/>
    </source>
</evidence>
<dbReference type="STRING" id="35608.A0A2U1MFD4"/>
<gene>
    <name evidence="4" type="ORF">CTI12_AA386590</name>
</gene>
<protein>
    <submittedName>
        <fullName evidence="4">Uncharacterized protein</fullName>
    </submittedName>
</protein>
<proteinExistence type="predicted"/>
<accession>A0A2U1MFD4</accession>
<dbReference type="PANTHER" id="PTHR22975:SF9">
    <property type="entry name" value="ECHINUS SPLICE FORM 3"/>
    <property type="match status" value="1"/>
</dbReference>
<evidence type="ECO:0000313" key="4">
    <source>
        <dbReference type="EMBL" id="PWA59970.1"/>
    </source>
</evidence>
<dbReference type="InterPro" id="IPR052398">
    <property type="entry name" value="Ubiquitin_hydrolase_53/54"/>
</dbReference>
<keyword evidence="2" id="KW-0378">Hydrolase</keyword>
<name>A0A2U1MFD4_ARTAN</name>
<dbReference type="EMBL" id="PKPP01005479">
    <property type="protein sequence ID" value="PWA59970.1"/>
    <property type="molecule type" value="Genomic_DNA"/>
</dbReference>
<comment type="caution">
    <text evidence="4">The sequence shown here is derived from an EMBL/GenBank/DDBJ whole genome shotgun (WGS) entry which is preliminary data.</text>
</comment>
<organism evidence="4 5">
    <name type="scientific">Artemisia annua</name>
    <name type="common">Sweet wormwood</name>
    <dbReference type="NCBI Taxonomy" id="35608"/>
    <lineage>
        <taxon>Eukaryota</taxon>
        <taxon>Viridiplantae</taxon>
        <taxon>Streptophyta</taxon>
        <taxon>Embryophyta</taxon>
        <taxon>Tracheophyta</taxon>
        <taxon>Spermatophyta</taxon>
        <taxon>Magnoliopsida</taxon>
        <taxon>eudicotyledons</taxon>
        <taxon>Gunneridae</taxon>
        <taxon>Pentapetalae</taxon>
        <taxon>asterids</taxon>
        <taxon>campanulids</taxon>
        <taxon>Asterales</taxon>
        <taxon>Asteraceae</taxon>
        <taxon>Asteroideae</taxon>
        <taxon>Anthemideae</taxon>
        <taxon>Artemisiinae</taxon>
        <taxon>Artemisia</taxon>
    </lineage>
</organism>
<evidence type="ECO:0000313" key="5">
    <source>
        <dbReference type="Proteomes" id="UP000245207"/>
    </source>
</evidence>
<reference evidence="4 5" key="1">
    <citation type="journal article" date="2018" name="Mol. Plant">
        <title>The genome of Artemisia annua provides insight into the evolution of Asteraceae family and artemisinin biosynthesis.</title>
        <authorList>
            <person name="Shen Q."/>
            <person name="Zhang L."/>
            <person name="Liao Z."/>
            <person name="Wang S."/>
            <person name="Yan T."/>
            <person name="Shi P."/>
            <person name="Liu M."/>
            <person name="Fu X."/>
            <person name="Pan Q."/>
            <person name="Wang Y."/>
            <person name="Lv Z."/>
            <person name="Lu X."/>
            <person name="Zhang F."/>
            <person name="Jiang W."/>
            <person name="Ma Y."/>
            <person name="Chen M."/>
            <person name="Hao X."/>
            <person name="Li L."/>
            <person name="Tang Y."/>
            <person name="Lv G."/>
            <person name="Zhou Y."/>
            <person name="Sun X."/>
            <person name="Brodelius P.E."/>
            <person name="Rose J.K.C."/>
            <person name="Tang K."/>
        </authorList>
    </citation>
    <scope>NUCLEOTIDE SEQUENCE [LARGE SCALE GENOMIC DNA]</scope>
    <source>
        <strain evidence="5">cv. Huhao1</strain>
        <tissue evidence="4">Leaf</tissue>
    </source>
</reference>
<keyword evidence="1" id="KW-0833">Ubl conjugation pathway</keyword>
<feature type="compositionally biased region" description="Polar residues" evidence="3">
    <location>
        <begin position="155"/>
        <end position="176"/>
    </location>
</feature>
<dbReference type="PANTHER" id="PTHR22975">
    <property type="entry name" value="UBIQUITIN SPECIFIC PROTEINASE"/>
    <property type="match status" value="1"/>
</dbReference>
<dbReference type="GO" id="GO:0016787">
    <property type="term" value="F:hydrolase activity"/>
    <property type="evidence" value="ECO:0007669"/>
    <property type="project" value="UniProtKB-KW"/>
</dbReference>